<dbReference type="AlphaFoldDB" id="A0A0E9PAT6"/>
<evidence type="ECO:0000313" key="1">
    <source>
        <dbReference type="EMBL" id="JAH00958.1"/>
    </source>
</evidence>
<organism evidence="1">
    <name type="scientific">Anguilla anguilla</name>
    <name type="common">European freshwater eel</name>
    <name type="synonym">Muraena anguilla</name>
    <dbReference type="NCBI Taxonomy" id="7936"/>
    <lineage>
        <taxon>Eukaryota</taxon>
        <taxon>Metazoa</taxon>
        <taxon>Chordata</taxon>
        <taxon>Craniata</taxon>
        <taxon>Vertebrata</taxon>
        <taxon>Euteleostomi</taxon>
        <taxon>Actinopterygii</taxon>
        <taxon>Neopterygii</taxon>
        <taxon>Teleostei</taxon>
        <taxon>Anguilliformes</taxon>
        <taxon>Anguillidae</taxon>
        <taxon>Anguilla</taxon>
    </lineage>
</organism>
<reference evidence="1" key="2">
    <citation type="journal article" date="2015" name="Fish Shellfish Immunol.">
        <title>Early steps in the European eel (Anguilla anguilla)-Vibrio vulnificus interaction in the gills: Role of the RtxA13 toxin.</title>
        <authorList>
            <person name="Callol A."/>
            <person name="Pajuelo D."/>
            <person name="Ebbesson L."/>
            <person name="Teles M."/>
            <person name="MacKenzie S."/>
            <person name="Amaro C."/>
        </authorList>
    </citation>
    <scope>NUCLEOTIDE SEQUENCE</scope>
</reference>
<dbReference type="EMBL" id="GBXM01107619">
    <property type="protein sequence ID" value="JAH00958.1"/>
    <property type="molecule type" value="Transcribed_RNA"/>
</dbReference>
<protein>
    <submittedName>
        <fullName evidence="1">Uncharacterized protein</fullName>
    </submittedName>
</protein>
<sequence length="38" mass="4247">MRRYGTRTLSRVLRGSERVRVCVFVLKLHAGSLTISAG</sequence>
<name>A0A0E9PAT6_ANGAN</name>
<accession>A0A0E9PAT6</accession>
<reference evidence="1" key="1">
    <citation type="submission" date="2014-11" db="EMBL/GenBank/DDBJ databases">
        <authorList>
            <person name="Amaro Gonzalez C."/>
        </authorList>
    </citation>
    <scope>NUCLEOTIDE SEQUENCE</scope>
</reference>
<proteinExistence type="predicted"/>